<protein>
    <submittedName>
        <fullName evidence="2">Retrovirus-related Pol polyprotein from transposon TNT 1-94</fullName>
    </submittedName>
</protein>
<dbReference type="Pfam" id="PF07727">
    <property type="entry name" value="RVT_2"/>
    <property type="match status" value="1"/>
</dbReference>
<proteinExistence type="predicted"/>
<comment type="caution">
    <text evidence="2">The sequence shown here is derived from an EMBL/GenBank/DDBJ whole genome shotgun (WGS) entry which is preliminary data.</text>
</comment>
<evidence type="ECO:0000313" key="2">
    <source>
        <dbReference type="EMBL" id="GEU31004.1"/>
    </source>
</evidence>
<dbReference type="EMBL" id="BKCJ010000209">
    <property type="protein sequence ID" value="GEU31004.1"/>
    <property type="molecule type" value="Genomic_DNA"/>
</dbReference>
<organism evidence="2">
    <name type="scientific">Tanacetum cinerariifolium</name>
    <name type="common">Dalmatian daisy</name>
    <name type="synonym">Chrysanthemum cinerariifolium</name>
    <dbReference type="NCBI Taxonomy" id="118510"/>
    <lineage>
        <taxon>Eukaryota</taxon>
        <taxon>Viridiplantae</taxon>
        <taxon>Streptophyta</taxon>
        <taxon>Embryophyta</taxon>
        <taxon>Tracheophyta</taxon>
        <taxon>Spermatophyta</taxon>
        <taxon>Magnoliopsida</taxon>
        <taxon>eudicotyledons</taxon>
        <taxon>Gunneridae</taxon>
        <taxon>Pentapetalae</taxon>
        <taxon>asterids</taxon>
        <taxon>campanulids</taxon>
        <taxon>Asterales</taxon>
        <taxon>Asteraceae</taxon>
        <taxon>Asteroideae</taxon>
        <taxon>Anthemideae</taxon>
        <taxon>Anthemidinae</taxon>
        <taxon>Tanacetum</taxon>
    </lineage>
</organism>
<dbReference type="AlphaFoldDB" id="A0A6L2J5R0"/>
<sequence>MRNKSRLVAKGYAQEEGINFEESFAPVARLEAIRIFVAYAAHKSFLIYQMDFKTTFLNDPQKKEVYVAKPDGFIDHDHPEKVYRLRKSLYGLKQAPRAWYDELLKFSMSKGFTKDADHARCLDTRKSTSGEIQFLGDKTKYQSADMFTKALPEDRFQSLVRQIGIRCLTPTELEVLANESP</sequence>
<dbReference type="InterPro" id="IPR013103">
    <property type="entry name" value="RVT_2"/>
</dbReference>
<gene>
    <name evidence="2" type="ORF">Tci_002982</name>
</gene>
<reference evidence="2" key="1">
    <citation type="journal article" date="2019" name="Sci. Rep.">
        <title>Draft genome of Tanacetum cinerariifolium, the natural source of mosquito coil.</title>
        <authorList>
            <person name="Yamashiro T."/>
            <person name="Shiraishi A."/>
            <person name="Satake H."/>
            <person name="Nakayama K."/>
        </authorList>
    </citation>
    <scope>NUCLEOTIDE SEQUENCE</scope>
</reference>
<accession>A0A6L2J5R0</accession>
<feature type="domain" description="Reverse transcriptase Ty1/copia-type" evidence="1">
    <location>
        <begin position="2"/>
        <end position="116"/>
    </location>
</feature>
<name>A0A6L2J5R0_TANCI</name>
<evidence type="ECO:0000259" key="1">
    <source>
        <dbReference type="Pfam" id="PF07727"/>
    </source>
</evidence>